<gene>
    <name evidence="2" type="ORF">BDZ85DRAFT_254516</name>
</gene>
<protein>
    <submittedName>
        <fullName evidence="2">Uncharacterized protein</fullName>
    </submittedName>
</protein>
<keyword evidence="1" id="KW-0472">Membrane</keyword>
<dbReference type="EMBL" id="ML992501">
    <property type="protein sequence ID" value="KAF2227568.1"/>
    <property type="molecule type" value="Genomic_DNA"/>
</dbReference>
<evidence type="ECO:0000313" key="2">
    <source>
        <dbReference type="EMBL" id="KAF2227568.1"/>
    </source>
</evidence>
<dbReference type="AlphaFoldDB" id="A0A6A6GPM2"/>
<evidence type="ECO:0000313" key="3">
    <source>
        <dbReference type="Proteomes" id="UP000799538"/>
    </source>
</evidence>
<keyword evidence="3" id="KW-1185">Reference proteome</keyword>
<reference evidence="3" key="1">
    <citation type="journal article" date="2020" name="Stud. Mycol.">
        <title>101 Dothideomycetes genomes: A test case for predicting lifestyles and emergence of pathogens.</title>
        <authorList>
            <person name="Haridas S."/>
            <person name="Albert R."/>
            <person name="Binder M."/>
            <person name="Bloem J."/>
            <person name="LaButti K."/>
            <person name="Salamov A."/>
            <person name="Andreopoulos B."/>
            <person name="Baker S."/>
            <person name="Barry K."/>
            <person name="Bills G."/>
            <person name="Bluhm B."/>
            <person name="Cannon C."/>
            <person name="Castanera R."/>
            <person name="Culley D."/>
            <person name="Daum C."/>
            <person name="Ezra D."/>
            <person name="Gonzalez J."/>
            <person name="Henrissat B."/>
            <person name="Kuo A."/>
            <person name="Liang C."/>
            <person name="Lipzen A."/>
            <person name="Lutzoni F."/>
            <person name="Magnuson J."/>
            <person name="Mondo S."/>
            <person name="Nolan M."/>
            <person name="Ohm R."/>
            <person name="Pangilinan J."/>
            <person name="Park H.-J."/>
            <person name="Ramirez L."/>
            <person name="Alfaro M."/>
            <person name="Sun H."/>
            <person name="Tritt A."/>
            <person name="Yoshinaga Y."/>
            <person name="Zwiers L.-H."/>
            <person name="Turgeon B."/>
            <person name="Goodwin S."/>
            <person name="Spatafora J."/>
            <person name="Crous P."/>
            <person name="Grigoriev I."/>
        </authorList>
    </citation>
    <scope>NUCLEOTIDE SEQUENCE [LARGE SCALE GENOMIC DNA]</scope>
    <source>
        <strain evidence="3">CECT 20119</strain>
    </source>
</reference>
<accession>A0A6A6GPM2</accession>
<evidence type="ECO:0000256" key="1">
    <source>
        <dbReference type="SAM" id="Phobius"/>
    </source>
</evidence>
<name>A0A6A6GPM2_9PEZI</name>
<dbReference type="OrthoDB" id="10374726at2759"/>
<proteinExistence type="predicted"/>
<keyword evidence="1" id="KW-0812">Transmembrane</keyword>
<dbReference type="Proteomes" id="UP000799538">
    <property type="component" value="Unassembled WGS sequence"/>
</dbReference>
<feature type="transmembrane region" description="Helical" evidence="1">
    <location>
        <begin position="49"/>
        <end position="69"/>
    </location>
</feature>
<keyword evidence="1" id="KW-1133">Transmembrane helix</keyword>
<organism evidence="2 3">
    <name type="scientific">Elsinoe ampelina</name>
    <dbReference type="NCBI Taxonomy" id="302913"/>
    <lineage>
        <taxon>Eukaryota</taxon>
        <taxon>Fungi</taxon>
        <taxon>Dikarya</taxon>
        <taxon>Ascomycota</taxon>
        <taxon>Pezizomycotina</taxon>
        <taxon>Dothideomycetes</taxon>
        <taxon>Dothideomycetidae</taxon>
        <taxon>Myriangiales</taxon>
        <taxon>Elsinoaceae</taxon>
        <taxon>Elsinoe</taxon>
    </lineage>
</organism>
<sequence length="150" mass="16578">MFWIIVNIVIYFFAFLRLEQWRDSVAQERRRPAARVPQSTTTLNHRRSVVLLAFAGYVALSNGIGAVVIRDACYGPDTSSGTACLDRTAWQMFKLVSAYTAADRYLTSKHGIAQTLMMLRKGRSEKAGFARVSNLSNVVGTAVTGERGGK</sequence>